<feature type="compositionally biased region" description="Basic and acidic residues" evidence="2">
    <location>
        <begin position="70"/>
        <end position="80"/>
    </location>
</feature>
<evidence type="ECO:0000313" key="4">
    <source>
        <dbReference type="Proteomes" id="UP000076722"/>
    </source>
</evidence>
<dbReference type="EMBL" id="KV419444">
    <property type="protein sequence ID" value="KZS87736.1"/>
    <property type="molecule type" value="Genomic_DNA"/>
</dbReference>
<feature type="region of interest" description="Disordered" evidence="2">
    <location>
        <begin position="1"/>
        <end position="108"/>
    </location>
</feature>
<organism evidence="3 4">
    <name type="scientific">Sistotremastrum niveocremeum HHB9708</name>
    <dbReference type="NCBI Taxonomy" id="1314777"/>
    <lineage>
        <taxon>Eukaryota</taxon>
        <taxon>Fungi</taxon>
        <taxon>Dikarya</taxon>
        <taxon>Basidiomycota</taxon>
        <taxon>Agaricomycotina</taxon>
        <taxon>Agaricomycetes</taxon>
        <taxon>Sistotremastrales</taxon>
        <taxon>Sistotremastraceae</taxon>
        <taxon>Sertulicium</taxon>
        <taxon>Sertulicium niveocremeum</taxon>
    </lineage>
</organism>
<accession>A0A164NIE7</accession>
<evidence type="ECO:0000256" key="1">
    <source>
        <dbReference type="SAM" id="Coils"/>
    </source>
</evidence>
<protein>
    <submittedName>
        <fullName evidence="3">Uncharacterized protein</fullName>
    </submittedName>
</protein>
<gene>
    <name evidence="3" type="ORF">SISNIDRAFT_490707</name>
</gene>
<evidence type="ECO:0000256" key="2">
    <source>
        <dbReference type="SAM" id="MobiDB-lite"/>
    </source>
</evidence>
<feature type="compositionally biased region" description="Polar residues" evidence="2">
    <location>
        <begin position="88"/>
        <end position="100"/>
    </location>
</feature>
<sequence length="438" mass="47226">MAGPSRKRAVGTATAGANAPADAGTNPIGDSAGSAAGPSRTGKDPANREGTNPHDPPSGQGGSSPNPPEPGEKENDDRSNRSSTSNTQPTGAGQPAQVTGPTVPPIGQIGETDAQRIERELTAQALAASQATNDPKIVSDLHKKMTAVQTMMGHMERESEASRSVTEAQDRVRDLQNQLIAQQSVLQTATTMRAQTQAEMRRIAQEDPAQYAATLRNLEKLPAAGQGLAYPPVPNIRFPTPVPAGRAITNLPQIWAGNPGESSQQGMSTVTGGQTQEPTSTNMQVDHCGFRYESILYRPNYELFNYMSSPTVEQRKSGDWWKHVASNTEELEPHADLEGRLHFHSTLAYFLKTQPESEEFFRALACADKARQDYLARHRENRAGLYEDWADLPNRGVPINETTGITCSPRDPFHSKKAAGESTIGGYSKRITTTGESS</sequence>
<dbReference type="Proteomes" id="UP000076722">
    <property type="component" value="Unassembled WGS sequence"/>
</dbReference>
<keyword evidence="1" id="KW-0175">Coiled coil</keyword>
<dbReference type="AlphaFoldDB" id="A0A164NIE7"/>
<reference evidence="3 4" key="1">
    <citation type="journal article" date="2016" name="Mol. Biol. Evol.">
        <title>Comparative Genomics of Early-Diverging Mushroom-Forming Fungi Provides Insights into the Origins of Lignocellulose Decay Capabilities.</title>
        <authorList>
            <person name="Nagy L.G."/>
            <person name="Riley R."/>
            <person name="Tritt A."/>
            <person name="Adam C."/>
            <person name="Daum C."/>
            <person name="Floudas D."/>
            <person name="Sun H."/>
            <person name="Yadav J.S."/>
            <person name="Pangilinan J."/>
            <person name="Larsson K.H."/>
            <person name="Matsuura K."/>
            <person name="Barry K."/>
            <person name="Labutti K."/>
            <person name="Kuo R."/>
            <person name="Ohm R.A."/>
            <person name="Bhattacharya S.S."/>
            <person name="Shirouzu T."/>
            <person name="Yoshinaga Y."/>
            <person name="Martin F.M."/>
            <person name="Grigoriev I.V."/>
            <person name="Hibbett D.S."/>
        </authorList>
    </citation>
    <scope>NUCLEOTIDE SEQUENCE [LARGE SCALE GENOMIC DNA]</scope>
    <source>
        <strain evidence="3 4">HHB9708</strain>
    </source>
</reference>
<feature type="compositionally biased region" description="Low complexity" evidence="2">
    <location>
        <begin position="10"/>
        <end position="25"/>
    </location>
</feature>
<feature type="region of interest" description="Disordered" evidence="2">
    <location>
        <begin position="403"/>
        <end position="438"/>
    </location>
</feature>
<keyword evidence="4" id="KW-1185">Reference proteome</keyword>
<feature type="coiled-coil region" evidence="1">
    <location>
        <begin position="158"/>
        <end position="185"/>
    </location>
</feature>
<name>A0A164NIE7_9AGAM</name>
<evidence type="ECO:0000313" key="3">
    <source>
        <dbReference type="EMBL" id="KZS87736.1"/>
    </source>
</evidence>
<proteinExistence type="predicted"/>
<feature type="region of interest" description="Disordered" evidence="2">
    <location>
        <begin position="260"/>
        <end position="282"/>
    </location>
</feature>